<sequence>INKLGSGSDFEAYFQRLGIASGRTRYTKNRKTDKYSSYPVYHTIYETFELVENFYDPTFKKQLSVAQLRGALVYELADSVIIPFNIQDYAKALKTYAASIFNLSKKHEQQLRSHGVSFVAFVSAVLHLLHLKFPVIAMKQFRGCVNEECGCDERLDE</sequence>
<proteinExistence type="predicted"/>
<dbReference type="GO" id="GO:0004181">
    <property type="term" value="F:metallocarboxypeptidase activity"/>
    <property type="evidence" value="ECO:0007669"/>
    <property type="project" value="UniProtKB-EC"/>
</dbReference>
<organism evidence="1 2">
    <name type="scientific">Cricetulus griseus</name>
    <name type="common">Chinese hamster</name>
    <name type="synonym">Cricetulus barabensis griseus</name>
    <dbReference type="NCBI Taxonomy" id="10029"/>
    <lineage>
        <taxon>Eukaryota</taxon>
        <taxon>Metazoa</taxon>
        <taxon>Chordata</taxon>
        <taxon>Craniata</taxon>
        <taxon>Vertebrata</taxon>
        <taxon>Euteleostomi</taxon>
        <taxon>Mammalia</taxon>
        <taxon>Eutheria</taxon>
        <taxon>Euarchontoglires</taxon>
        <taxon>Glires</taxon>
        <taxon>Rodentia</taxon>
        <taxon>Myomorpha</taxon>
        <taxon>Muroidea</taxon>
        <taxon>Cricetidae</taxon>
        <taxon>Cricetinae</taxon>
        <taxon>Cricetulus</taxon>
    </lineage>
</organism>
<dbReference type="AlphaFoldDB" id="A0A061I6S4"/>
<feature type="non-terminal residue" evidence="1">
    <location>
        <position position="1"/>
    </location>
</feature>
<dbReference type="PANTHER" id="PTHR10404">
    <property type="entry name" value="N-ACETYLATED-ALPHA-LINKED ACIDIC DIPEPTIDASE"/>
    <property type="match status" value="1"/>
</dbReference>
<gene>
    <name evidence="1" type="ORF">H671_4g12763</name>
</gene>
<keyword evidence="1" id="KW-0645">Protease</keyword>
<name>A0A061I6S4_CRIGR</name>
<protein>
    <submittedName>
        <fullName evidence="1">Glutamate carboxypeptidase 2-like isoform 3</fullName>
        <ecNumber evidence="1">3.4.17.21</ecNumber>
    </submittedName>
</protein>
<dbReference type="PANTHER" id="PTHR10404:SF38">
    <property type="entry name" value="N-ACETYLATED-ALPHA-LINKED ACIDIC DIPEPTIDASE 2"/>
    <property type="match status" value="1"/>
</dbReference>
<dbReference type="InterPro" id="IPR039373">
    <property type="entry name" value="Peptidase_M28B"/>
</dbReference>
<dbReference type="EC" id="3.4.17.21" evidence="1"/>
<keyword evidence="1" id="KW-0378">Hydrolase</keyword>
<evidence type="ECO:0000313" key="2">
    <source>
        <dbReference type="Proteomes" id="UP000030759"/>
    </source>
</evidence>
<dbReference type="SUPFAM" id="SSF53187">
    <property type="entry name" value="Zn-dependent exopeptidases"/>
    <property type="match status" value="1"/>
</dbReference>
<reference evidence="2" key="1">
    <citation type="journal article" date="2013" name="Nat. Biotechnol.">
        <title>Chinese hamster genome sequenced from sorted chromosomes.</title>
        <authorList>
            <person name="Brinkrolf K."/>
            <person name="Rupp O."/>
            <person name="Laux H."/>
            <person name="Kollin F."/>
            <person name="Ernst W."/>
            <person name="Linke B."/>
            <person name="Kofler R."/>
            <person name="Romand S."/>
            <person name="Hesse F."/>
            <person name="Budach W.E."/>
            <person name="Galosy S."/>
            <person name="Muller D."/>
            <person name="Noll T."/>
            <person name="Wienberg J."/>
            <person name="Jostock T."/>
            <person name="Leonard M."/>
            <person name="Grillari J."/>
            <person name="Tauch A."/>
            <person name="Goesmann A."/>
            <person name="Helk B."/>
            <person name="Mott J.E."/>
            <person name="Puhler A."/>
            <person name="Borth N."/>
        </authorList>
    </citation>
    <scope>NUCLEOTIDE SEQUENCE [LARGE SCALE GENOMIC DNA]</scope>
    <source>
        <strain evidence="2">17A/GY</strain>
    </source>
</reference>
<dbReference type="EMBL" id="KE675502">
    <property type="protein sequence ID" value="ERE75286.1"/>
    <property type="molecule type" value="Genomic_DNA"/>
</dbReference>
<accession>A0A061I6S4</accession>
<dbReference type="Gene3D" id="3.40.630.10">
    <property type="entry name" value="Zn peptidases"/>
    <property type="match status" value="1"/>
</dbReference>
<evidence type="ECO:0000313" key="1">
    <source>
        <dbReference type="EMBL" id="ERE75286.1"/>
    </source>
</evidence>
<keyword evidence="1" id="KW-0121">Carboxypeptidase</keyword>
<dbReference type="Proteomes" id="UP000030759">
    <property type="component" value="Unassembled WGS sequence"/>
</dbReference>